<evidence type="ECO:0000256" key="1">
    <source>
        <dbReference type="SAM" id="MobiDB-lite"/>
    </source>
</evidence>
<keyword evidence="3" id="KW-1185">Reference proteome</keyword>
<dbReference type="AlphaFoldDB" id="A0A016TNP6"/>
<dbReference type="Proteomes" id="UP000024635">
    <property type="component" value="Unassembled WGS sequence"/>
</dbReference>
<accession>A0A016TNP6</accession>
<gene>
    <name evidence="2" type="primary">Acey_s0087.g2113</name>
    <name evidence="2" type="ORF">Y032_0087g2113</name>
</gene>
<feature type="compositionally biased region" description="Basic and acidic residues" evidence="1">
    <location>
        <begin position="14"/>
        <end position="24"/>
    </location>
</feature>
<sequence>MLLQVVFKLANDKRRPDCTKEGGKRKQGGAGTSRATDQERGRSIARRRSKDRGPLHRETLAFATPKRPVITTYSIPLYIYACLYYVPGSVLSSIRVSIVSSDVLRIKLSRCKSCTCNFILIYVNGDGPVLDCTLPMSRIKYVRIVCTVQRLRADCQKPLARSFSTEDLKGWNGSARTRMCNATSTPRRMPCIMHSVTVLLKKIDGLRVCTIAAGPE</sequence>
<name>A0A016TNP6_9BILA</name>
<proteinExistence type="predicted"/>
<dbReference type="EMBL" id="JARK01001423">
    <property type="protein sequence ID" value="EYC04614.1"/>
    <property type="molecule type" value="Genomic_DNA"/>
</dbReference>
<evidence type="ECO:0000313" key="3">
    <source>
        <dbReference type="Proteomes" id="UP000024635"/>
    </source>
</evidence>
<protein>
    <submittedName>
        <fullName evidence="2">Uncharacterized protein</fullName>
    </submittedName>
</protein>
<reference evidence="3" key="1">
    <citation type="journal article" date="2015" name="Nat. Genet.">
        <title>The genome and transcriptome of the zoonotic hookworm Ancylostoma ceylanicum identify infection-specific gene families.</title>
        <authorList>
            <person name="Schwarz E.M."/>
            <person name="Hu Y."/>
            <person name="Antoshechkin I."/>
            <person name="Miller M.M."/>
            <person name="Sternberg P.W."/>
            <person name="Aroian R.V."/>
        </authorList>
    </citation>
    <scope>NUCLEOTIDE SEQUENCE</scope>
    <source>
        <strain evidence="3">HY135</strain>
    </source>
</reference>
<feature type="region of interest" description="Disordered" evidence="1">
    <location>
        <begin position="14"/>
        <end position="52"/>
    </location>
</feature>
<evidence type="ECO:0000313" key="2">
    <source>
        <dbReference type="EMBL" id="EYC04614.1"/>
    </source>
</evidence>
<organism evidence="2 3">
    <name type="scientific">Ancylostoma ceylanicum</name>
    <dbReference type="NCBI Taxonomy" id="53326"/>
    <lineage>
        <taxon>Eukaryota</taxon>
        <taxon>Metazoa</taxon>
        <taxon>Ecdysozoa</taxon>
        <taxon>Nematoda</taxon>
        <taxon>Chromadorea</taxon>
        <taxon>Rhabditida</taxon>
        <taxon>Rhabditina</taxon>
        <taxon>Rhabditomorpha</taxon>
        <taxon>Strongyloidea</taxon>
        <taxon>Ancylostomatidae</taxon>
        <taxon>Ancylostomatinae</taxon>
        <taxon>Ancylostoma</taxon>
    </lineage>
</organism>
<comment type="caution">
    <text evidence="2">The sequence shown here is derived from an EMBL/GenBank/DDBJ whole genome shotgun (WGS) entry which is preliminary data.</text>
</comment>